<dbReference type="Proteomes" id="UP001652504">
    <property type="component" value="Unassembled WGS sequence"/>
</dbReference>
<dbReference type="GO" id="GO:0051301">
    <property type="term" value="P:cell division"/>
    <property type="evidence" value="ECO:0007669"/>
    <property type="project" value="UniProtKB-KW"/>
</dbReference>
<keyword evidence="2" id="KW-0132">Cell division</keyword>
<evidence type="ECO:0000259" key="1">
    <source>
        <dbReference type="Pfam" id="PF21083"/>
    </source>
</evidence>
<name>A0ABT3A691_9ALTE</name>
<dbReference type="RefSeq" id="WP_263711356.1">
    <property type="nucleotide sequence ID" value="NZ_JAOWKX010000002.1"/>
</dbReference>
<gene>
    <name evidence="2" type="ORF">OE749_05545</name>
</gene>
<accession>A0ABT3A691</accession>
<feature type="domain" description="Cell-division protein ZapC N-terminal" evidence="1">
    <location>
        <begin position="1"/>
        <end position="90"/>
    </location>
</feature>
<evidence type="ECO:0000313" key="2">
    <source>
        <dbReference type="EMBL" id="MCV2884150.1"/>
    </source>
</evidence>
<sequence>MLTPDVSWYWYVDEQRNCLSIALSETLHFATPYQVKQLIDIPRRPCPITLEQMAFFHELHQAILSVNVSYSDAEILQMLLNAMAAMFFHKHVAQKNWLYHEAEEPVQGDVFGLISTDHGQTTCLIFAVEGGSAKAITLDSLHLTDDKSIDTFSLIRVSTHRLSPVSTQVSLRQLRRA</sequence>
<proteinExistence type="predicted"/>
<comment type="caution">
    <text evidence="2">The sequence shown here is derived from an EMBL/GenBank/DDBJ whole genome shotgun (WGS) entry which is preliminary data.</text>
</comment>
<evidence type="ECO:0000313" key="3">
    <source>
        <dbReference type="Proteomes" id="UP001652504"/>
    </source>
</evidence>
<dbReference type="InterPro" id="IPR048373">
    <property type="entry name" value="ZapC_N"/>
</dbReference>
<organism evidence="2 3">
    <name type="scientific">Fluctibacter corallii</name>
    <dbReference type="NCBI Taxonomy" id="2984329"/>
    <lineage>
        <taxon>Bacteria</taxon>
        <taxon>Pseudomonadati</taxon>
        <taxon>Pseudomonadota</taxon>
        <taxon>Gammaproteobacteria</taxon>
        <taxon>Alteromonadales</taxon>
        <taxon>Alteromonadaceae</taxon>
        <taxon>Fluctibacter</taxon>
    </lineage>
</organism>
<reference evidence="2 3" key="1">
    <citation type="submission" date="2022-10" db="EMBL/GenBank/DDBJ databases">
        <title>Aestuariibacter sp. AA17 isolated from Montipora capitata coral fragment.</title>
        <authorList>
            <person name="Emsley S.A."/>
            <person name="Pfannmuller K.M."/>
            <person name="Loughran R.M."/>
            <person name="Shlafstein M."/>
            <person name="Papke E."/>
            <person name="Saw J.H."/>
            <person name="Ushijima B."/>
            <person name="Videau P."/>
        </authorList>
    </citation>
    <scope>NUCLEOTIDE SEQUENCE [LARGE SCALE GENOMIC DNA]</scope>
    <source>
        <strain evidence="2 3">AA17</strain>
    </source>
</reference>
<dbReference type="EMBL" id="JAOWKX010000002">
    <property type="protein sequence ID" value="MCV2884150.1"/>
    <property type="molecule type" value="Genomic_DNA"/>
</dbReference>
<keyword evidence="2" id="KW-0131">Cell cycle</keyword>
<dbReference type="Pfam" id="PF21083">
    <property type="entry name" value="ZapC_N"/>
    <property type="match status" value="1"/>
</dbReference>
<keyword evidence="3" id="KW-1185">Reference proteome</keyword>
<protein>
    <submittedName>
        <fullName evidence="2">Cell division protein ZapC</fullName>
    </submittedName>
</protein>